<feature type="domain" description="AMP-binding enzyme C-terminal" evidence="4">
    <location>
        <begin position="398"/>
        <end position="464"/>
    </location>
</feature>
<dbReference type="PROSITE" id="PS00455">
    <property type="entry name" value="AMP_BINDING"/>
    <property type="match status" value="1"/>
</dbReference>
<sequence>MRAVAQDADRTVLRSRSEVLSVGELADRARRVAVALGRRGVSAGDRVALVSGNSIDRVVWMFGIWWLGAVEVSVNVELRGPMLAHVLTDSDPSLIVCQDGLLEQVRDAAVGDVLPMSALTAEPVDRVAREELDAAQRGFGPGELATILYTSGTTGPAKGVMLPRAYFSNLAEVWTDRLGLSADDIGYFPLPFFHVDGHVQLTACLQSGGSMAFRERFSVSEYFTDVSRFGATWATGVGSMLSMLAQAELPEPVPRHLTRLVGAPVPQIAYETFEDRLGIPVLTLFGQTECDGIAMDSAEQRRRGAAGRTHEAIEVQVVDANDRPVPVGETGEILYRPRGPHLTALGYWRRPEATVEAWRNLWFHTGDSGHLDAEGFLYFDGRRTDSFRRRGENISVWELEHSLNLAAGVRECVAIAVRDEHGGEDEIKVFVVPEGEALVLEEFIEHCRKVLPRFAVPRYLTVTDGSEFIRSAGTGVVQKHLLSRDITSPDVMEVPR</sequence>
<evidence type="ECO:0000313" key="6">
    <source>
        <dbReference type="Proteomes" id="UP000031774"/>
    </source>
</evidence>
<evidence type="ECO:0008006" key="7">
    <source>
        <dbReference type="Google" id="ProtNLM"/>
    </source>
</evidence>
<accession>A0A0B5IE60</accession>
<dbReference type="InterPro" id="IPR042099">
    <property type="entry name" value="ANL_N_sf"/>
</dbReference>
<name>A0A0B5IE60_9ACTN</name>
<dbReference type="GO" id="GO:0006631">
    <property type="term" value="P:fatty acid metabolic process"/>
    <property type="evidence" value="ECO:0007669"/>
    <property type="project" value="TreeGrafter"/>
</dbReference>
<evidence type="ECO:0000259" key="4">
    <source>
        <dbReference type="Pfam" id="PF13193"/>
    </source>
</evidence>
<gene>
    <name evidence="5" type="ORF">SVTN_30100</name>
</gene>
<feature type="domain" description="AMP-dependent synthetase/ligase" evidence="3">
    <location>
        <begin position="2"/>
        <end position="348"/>
    </location>
</feature>
<dbReference type="InterPro" id="IPR000873">
    <property type="entry name" value="AMP-dep_synth/lig_dom"/>
</dbReference>
<proteinExistence type="inferred from homology"/>
<protein>
    <recommendedName>
        <fullName evidence="7">AMP-dependent synthetase</fullName>
    </recommendedName>
</protein>
<evidence type="ECO:0000256" key="1">
    <source>
        <dbReference type="ARBA" id="ARBA00006432"/>
    </source>
</evidence>
<dbReference type="STRING" id="362257.SVTN_30100"/>
<dbReference type="Proteomes" id="UP000031774">
    <property type="component" value="Chromosome"/>
</dbReference>
<dbReference type="KEGG" id="svt:SVTN_30100"/>
<evidence type="ECO:0000256" key="2">
    <source>
        <dbReference type="ARBA" id="ARBA00022598"/>
    </source>
</evidence>
<dbReference type="PANTHER" id="PTHR43201:SF5">
    <property type="entry name" value="MEDIUM-CHAIN ACYL-COA LIGASE ACSF2, MITOCHONDRIAL"/>
    <property type="match status" value="1"/>
</dbReference>
<dbReference type="AlphaFoldDB" id="A0A0B5IE60"/>
<dbReference type="RefSeq" id="WP_041131911.1">
    <property type="nucleotide sequence ID" value="NZ_CP010407.1"/>
</dbReference>
<dbReference type="Pfam" id="PF13193">
    <property type="entry name" value="AMP-binding_C"/>
    <property type="match status" value="1"/>
</dbReference>
<evidence type="ECO:0000259" key="3">
    <source>
        <dbReference type="Pfam" id="PF00501"/>
    </source>
</evidence>
<dbReference type="EMBL" id="CP010407">
    <property type="protein sequence ID" value="AJF67983.1"/>
    <property type="molecule type" value="Genomic_DNA"/>
</dbReference>
<keyword evidence="6" id="KW-1185">Reference proteome</keyword>
<dbReference type="SUPFAM" id="SSF56801">
    <property type="entry name" value="Acetyl-CoA synthetase-like"/>
    <property type="match status" value="1"/>
</dbReference>
<organism evidence="5 6">
    <name type="scientific">Streptomyces vietnamensis</name>
    <dbReference type="NCBI Taxonomy" id="362257"/>
    <lineage>
        <taxon>Bacteria</taxon>
        <taxon>Bacillati</taxon>
        <taxon>Actinomycetota</taxon>
        <taxon>Actinomycetes</taxon>
        <taxon>Kitasatosporales</taxon>
        <taxon>Streptomycetaceae</taxon>
        <taxon>Streptomyces</taxon>
    </lineage>
</organism>
<dbReference type="Gene3D" id="3.30.300.30">
    <property type="match status" value="1"/>
</dbReference>
<reference evidence="5 6" key="1">
    <citation type="submission" date="2014-12" db="EMBL/GenBank/DDBJ databases">
        <title>Complete genome sequence of Streptomyces vietnamensis strain GIMV4.0001, a genetic manipulable producer of the benzoisochromanequinone antibiotic granaticin.</title>
        <authorList>
            <person name="Deng M.R."/>
            <person name="Guo J."/>
            <person name="Ma L.Y."/>
            <person name="Feng G.D."/>
            <person name="Mo C.Y."/>
            <person name="Zhu H.H."/>
        </authorList>
    </citation>
    <scope>NUCLEOTIDE SEQUENCE [LARGE SCALE GENOMIC DNA]</scope>
    <source>
        <strain evidence="6">GIMV4.0001</strain>
    </source>
</reference>
<dbReference type="InterPro" id="IPR025110">
    <property type="entry name" value="AMP-bd_C"/>
</dbReference>
<keyword evidence="2" id="KW-0436">Ligase</keyword>
<dbReference type="Gene3D" id="3.40.50.12780">
    <property type="entry name" value="N-terminal domain of ligase-like"/>
    <property type="match status" value="1"/>
</dbReference>
<dbReference type="InterPro" id="IPR020845">
    <property type="entry name" value="AMP-binding_CS"/>
</dbReference>
<dbReference type="PANTHER" id="PTHR43201">
    <property type="entry name" value="ACYL-COA SYNTHETASE"/>
    <property type="match status" value="1"/>
</dbReference>
<dbReference type="Pfam" id="PF00501">
    <property type="entry name" value="AMP-binding"/>
    <property type="match status" value="1"/>
</dbReference>
<dbReference type="HOGENOM" id="CLU_000022_59_0_11"/>
<comment type="similarity">
    <text evidence="1">Belongs to the ATP-dependent AMP-binding enzyme family.</text>
</comment>
<dbReference type="GO" id="GO:0031956">
    <property type="term" value="F:medium-chain fatty acid-CoA ligase activity"/>
    <property type="evidence" value="ECO:0007669"/>
    <property type="project" value="TreeGrafter"/>
</dbReference>
<dbReference type="InterPro" id="IPR045851">
    <property type="entry name" value="AMP-bd_C_sf"/>
</dbReference>
<evidence type="ECO:0000313" key="5">
    <source>
        <dbReference type="EMBL" id="AJF67983.1"/>
    </source>
</evidence>